<protein>
    <submittedName>
        <fullName evidence="2">Uncharacterized protein</fullName>
    </submittedName>
</protein>
<organism evidence="2">
    <name type="scientific">Desulfomonile tiedjei</name>
    <dbReference type="NCBI Taxonomy" id="2358"/>
    <lineage>
        <taxon>Bacteria</taxon>
        <taxon>Pseudomonadati</taxon>
        <taxon>Thermodesulfobacteriota</taxon>
        <taxon>Desulfomonilia</taxon>
        <taxon>Desulfomonilales</taxon>
        <taxon>Desulfomonilaceae</taxon>
        <taxon>Desulfomonile</taxon>
    </lineage>
</organism>
<keyword evidence="1" id="KW-0732">Signal</keyword>
<accession>A0A7C4ETI7</accession>
<feature type="chain" id="PRO_5027633533" evidence="1">
    <location>
        <begin position="21"/>
        <end position="131"/>
    </location>
</feature>
<dbReference type="EMBL" id="DTGT01000059">
    <property type="protein sequence ID" value="HGH60034.1"/>
    <property type="molecule type" value="Genomic_DNA"/>
</dbReference>
<evidence type="ECO:0000313" key="2">
    <source>
        <dbReference type="EMBL" id="HGH60034.1"/>
    </source>
</evidence>
<dbReference type="AlphaFoldDB" id="A0A7C4ETI7"/>
<gene>
    <name evidence="2" type="ORF">ENV54_01905</name>
</gene>
<reference evidence="2" key="1">
    <citation type="journal article" date="2020" name="mSystems">
        <title>Genome- and Community-Level Interaction Insights into Carbon Utilization and Element Cycling Functions of Hydrothermarchaeota in Hydrothermal Sediment.</title>
        <authorList>
            <person name="Zhou Z."/>
            <person name="Liu Y."/>
            <person name="Xu W."/>
            <person name="Pan J."/>
            <person name="Luo Z.H."/>
            <person name="Li M."/>
        </authorList>
    </citation>
    <scope>NUCLEOTIDE SEQUENCE [LARGE SCALE GENOMIC DNA]</scope>
    <source>
        <strain evidence="2">SpSt-769</strain>
    </source>
</reference>
<proteinExistence type="predicted"/>
<feature type="signal peptide" evidence="1">
    <location>
        <begin position="1"/>
        <end position="20"/>
    </location>
</feature>
<evidence type="ECO:0000256" key="1">
    <source>
        <dbReference type="SAM" id="SignalP"/>
    </source>
</evidence>
<sequence length="131" mass="15298">MKTIAIFFWSAFLLAGVVEAQGPSYPPYPSAPYQGGGPPMSSQQEMPSEYAFRPDLSNPEYGACLQLEKNWKALWHRYSQYYNQVRMMHPGDPQFGPATRYLQNMKMELDAAWNTFRNNCIYFPRSRRERQ</sequence>
<name>A0A7C4ETI7_9BACT</name>
<comment type="caution">
    <text evidence="2">The sequence shown here is derived from an EMBL/GenBank/DDBJ whole genome shotgun (WGS) entry which is preliminary data.</text>
</comment>